<feature type="domain" description="PAS" evidence="1">
    <location>
        <begin position="261"/>
        <end position="328"/>
    </location>
</feature>
<dbReference type="InterPro" id="IPR035965">
    <property type="entry name" value="PAS-like_dom_sf"/>
</dbReference>
<reference evidence="2" key="1">
    <citation type="journal article" date="2014" name="Int. J. Syst. Evol. Microbiol.">
        <title>Complete genome sequence of Corynebacterium casei LMG S-19264T (=DSM 44701T), isolated from a smear-ripened cheese.</title>
        <authorList>
            <consortium name="US DOE Joint Genome Institute (JGI-PGF)"/>
            <person name="Walter F."/>
            <person name="Albersmeier A."/>
            <person name="Kalinowski J."/>
            <person name="Ruckert C."/>
        </authorList>
    </citation>
    <scope>NUCLEOTIDE SEQUENCE</scope>
    <source>
        <strain evidence="2">CGMCC 1.16012</strain>
    </source>
</reference>
<dbReference type="EMBL" id="BMKN01000002">
    <property type="protein sequence ID" value="GGE55667.1"/>
    <property type="molecule type" value="Genomic_DNA"/>
</dbReference>
<reference evidence="2" key="2">
    <citation type="submission" date="2020-09" db="EMBL/GenBank/DDBJ databases">
        <authorList>
            <person name="Sun Q."/>
            <person name="Zhou Y."/>
        </authorList>
    </citation>
    <scope>NUCLEOTIDE SEQUENCE</scope>
    <source>
        <strain evidence="2">CGMCC 1.16012</strain>
    </source>
</reference>
<evidence type="ECO:0000259" key="1">
    <source>
        <dbReference type="SMART" id="SM00091"/>
    </source>
</evidence>
<evidence type="ECO:0000313" key="2">
    <source>
        <dbReference type="EMBL" id="GGE55667.1"/>
    </source>
</evidence>
<comment type="caution">
    <text evidence="2">The sequence shown here is derived from an EMBL/GenBank/DDBJ whole genome shotgun (WGS) entry which is preliminary data.</text>
</comment>
<gene>
    <name evidence="2" type="ORF">GCM10011517_24110</name>
</gene>
<proteinExistence type="predicted"/>
<dbReference type="Proteomes" id="UP000606730">
    <property type="component" value="Unassembled WGS sequence"/>
</dbReference>
<protein>
    <submittedName>
        <fullName evidence="2">Diguanylate cyclase</fullName>
    </submittedName>
</protein>
<dbReference type="SMART" id="SM00091">
    <property type="entry name" value="PAS"/>
    <property type="match status" value="2"/>
</dbReference>
<accession>A0A917EMB9</accession>
<dbReference type="SUPFAM" id="SSF55785">
    <property type="entry name" value="PYP-like sensor domain (PAS domain)"/>
    <property type="match status" value="1"/>
</dbReference>
<keyword evidence="3" id="KW-1185">Reference proteome</keyword>
<dbReference type="InterPro" id="IPR000014">
    <property type="entry name" value="PAS"/>
</dbReference>
<name>A0A917EMB9_9RHOB</name>
<sequence>MADLTDLLVFSAIAAAAVCAFLYRAGLFRLGLSSEIQPSEQEKAVFLFEGQTLVDATIPAQQLISGSSDTTDDWHRLAIALSDRFENLLQNLSKLDVEPTIALRETKGSSSLIARRTGSRTRVVLLEAGAERPMAPVDHGLLMPPVETTVLRSMSQAAPFAMWKRESDGQISWANQAYLDLVKTYRNSGDTPVWPIPALFRQPDLGEAEDQSIRRIHLTRPNGEKASFTVTTLAHEGAHLCFATSADELVRAEEHLSNFVQTMTKTFADLPAGLAVFNRERQLTLFNPALTDLLQLDPAYLITRPRLQDFFDHLRENRKLPEPKNYRDWRERLTRLDTEAQEDRLRETWTLDNGLTYRVSGRPHADGALAFLVEDISSEVTLTRRFRQELDQSQSVLDGLEQAVAVFSPAGVLTQSNQAYTMLWETDPLTSLNDLTITDATRHWRDLCRPSPIWGEIRDFVHTIEERANWHDQVQMQNGQNLTLRCTPLSGGATMITFLEEPVIPNQSVIPSTNLVKSD</sequence>
<feature type="domain" description="PAS" evidence="1">
    <location>
        <begin position="149"/>
        <end position="217"/>
    </location>
</feature>
<dbReference type="Gene3D" id="3.30.450.20">
    <property type="entry name" value="PAS domain"/>
    <property type="match status" value="1"/>
</dbReference>
<evidence type="ECO:0000313" key="3">
    <source>
        <dbReference type="Proteomes" id="UP000606730"/>
    </source>
</evidence>
<dbReference type="OrthoDB" id="9797304at2"/>
<dbReference type="AlphaFoldDB" id="A0A917EMB9"/>
<dbReference type="RefSeq" id="WP_095594314.1">
    <property type="nucleotide sequence ID" value="NZ_NSBU01000004.1"/>
</dbReference>
<dbReference type="Pfam" id="PF12860">
    <property type="entry name" value="PAS_7"/>
    <property type="match status" value="1"/>
</dbReference>
<organism evidence="2 3">
    <name type="scientific">Actibacterium pelagium</name>
    <dbReference type="NCBI Taxonomy" id="2029103"/>
    <lineage>
        <taxon>Bacteria</taxon>
        <taxon>Pseudomonadati</taxon>
        <taxon>Pseudomonadota</taxon>
        <taxon>Alphaproteobacteria</taxon>
        <taxon>Rhodobacterales</taxon>
        <taxon>Roseobacteraceae</taxon>
        <taxon>Actibacterium</taxon>
    </lineage>
</organism>